<feature type="compositionally biased region" description="Basic and acidic residues" evidence="1">
    <location>
        <begin position="71"/>
        <end position="86"/>
    </location>
</feature>
<feature type="region of interest" description="Disordered" evidence="1">
    <location>
        <begin position="34"/>
        <end position="138"/>
    </location>
</feature>
<organism evidence="2">
    <name type="scientific">Human papillomavirus</name>
    <dbReference type="NCBI Taxonomy" id="10566"/>
    <lineage>
        <taxon>Viruses</taxon>
        <taxon>Monodnaviria</taxon>
        <taxon>Shotokuvirae</taxon>
        <taxon>Cossaviricota</taxon>
        <taxon>Papovaviricetes</taxon>
        <taxon>Zurhausenvirales</taxon>
        <taxon>Papillomaviridae</taxon>
    </lineage>
</organism>
<sequence length="174" mass="19013">MQNALVLQAHGKYMLIKILSLPLLLVLRRQLETPPTPFPHQPPPCPPPNGHHPPTADTAEKHLALQPPPGGKRDKDKKPPGEEKPDQGPGAESNGEGGKPKDPSPEDPQNPPSGEGEVEGGPSPGQGHDPDPEQENLLQGVALRLVTWERQFDHLVETIVDDLRNYWTKLKTPQ</sequence>
<evidence type="ECO:0000313" key="2">
    <source>
        <dbReference type="EMBL" id="AYA94603.1"/>
    </source>
</evidence>
<reference evidence="2" key="1">
    <citation type="journal article" date="2018" name="Nat. Med.">
        <title>Expanded skin virome in DOCK8-deficient patients.</title>
        <authorList>
            <consortium name="NISC Comparative Sequencing Program"/>
            <person name="Tirosh O."/>
            <person name="Conlan S."/>
            <person name="Deming C."/>
            <person name="Lee-Lin S.Q."/>
            <person name="Huang X."/>
            <person name="Su H.C."/>
            <person name="Freeman A.F."/>
            <person name="Segre J.A."/>
            <person name="Kong H.H."/>
        </authorList>
    </citation>
    <scope>NUCLEOTIDE SEQUENCE</scope>
    <source>
        <strain evidence="2">HPV-mSK_222</strain>
    </source>
</reference>
<feature type="compositionally biased region" description="Pro residues" evidence="1">
    <location>
        <begin position="34"/>
        <end position="51"/>
    </location>
</feature>
<dbReference type="EMBL" id="MH777361">
    <property type="protein sequence ID" value="AYA94603.1"/>
    <property type="molecule type" value="Genomic_DNA"/>
</dbReference>
<proteinExistence type="predicted"/>
<evidence type="ECO:0000256" key="1">
    <source>
        <dbReference type="SAM" id="MobiDB-lite"/>
    </source>
</evidence>
<accession>A0A385PN39</accession>
<name>A0A385PN39_9PAPI</name>
<protein>
    <submittedName>
        <fullName evidence="2">E4 protein</fullName>
    </submittedName>
</protein>